<protein>
    <submittedName>
        <fullName evidence="1">Uncharacterized protein</fullName>
    </submittedName>
</protein>
<evidence type="ECO:0000313" key="1">
    <source>
        <dbReference type="EMBL" id="EEC94900.1"/>
    </source>
</evidence>
<name>B7BF85_9BACT</name>
<organism evidence="1 2">
    <name type="scientific">Parabacteroides johnsonii DSM 18315</name>
    <dbReference type="NCBI Taxonomy" id="537006"/>
    <lineage>
        <taxon>Bacteria</taxon>
        <taxon>Pseudomonadati</taxon>
        <taxon>Bacteroidota</taxon>
        <taxon>Bacteroidia</taxon>
        <taxon>Bacteroidales</taxon>
        <taxon>Tannerellaceae</taxon>
        <taxon>Parabacteroides</taxon>
    </lineage>
</organism>
<dbReference type="STRING" id="537006.PRABACTJOHN_03714"/>
<evidence type="ECO:0000313" key="2">
    <source>
        <dbReference type="Proteomes" id="UP000005510"/>
    </source>
</evidence>
<sequence length="312" mass="35527">MLLFYWRHCSILLRRVCPNRKMETKELAGQNMPKHLPTVIPIIITPGCRDNADSGSLDKSAQYIIKQKGMKMKNRNEMSATILANVEVFDYLKEKVGERKTRTEAYCDLLDKALAGFVSPFLRKQDYELQSCQCHVTISDLAAEWHWHRATVRSFLDTLESLGQLERIRLTKSVIITMSLQTAHSSKDNDVQNQTDLAMQLREALSDWITGKASAEDTGKACGQLVRRALADIGLQEFTRPMTCTLILACLPDTMRRGWWIFARRHWRISHWQPCSACFASRGSMIVWIFSISSASTLVGTGQDSSRPRKNL</sequence>
<dbReference type="Proteomes" id="UP000005510">
    <property type="component" value="Unassembled WGS sequence"/>
</dbReference>
<comment type="caution">
    <text evidence="1">The sequence shown here is derived from an EMBL/GenBank/DDBJ whole genome shotgun (WGS) entry which is preliminary data.</text>
</comment>
<dbReference type="InterPro" id="IPR036390">
    <property type="entry name" value="WH_DNA-bd_sf"/>
</dbReference>
<gene>
    <name evidence="1" type="ORF">PRABACTJOHN_03714</name>
</gene>
<reference evidence="1 2" key="2">
    <citation type="submission" date="2008-10" db="EMBL/GenBank/DDBJ databases">
        <authorList>
            <person name="Fulton L."/>
            <person name="Clifton S."/>
            <person name="Fulton B."/>
            <person name="Xu J."/>
            <person name="Minx P."/>
            <person name="Pepin K.H."/>
            <person name="Johnson M."/>
            <person name="Bhonagiri V."/>
            <person name="Nash W.E."/>
            <person name="Mardis E.R."/>
            <person name="Wilson R.K."/>
        </authorList>
    </citation>
    <scope>NUCLEOTIDE SEQUENCE [LARGE SCALE GENOMIC DNA]</scope>
    <source>
        <strain evidence="1 2">DSM 18315</strain>
    </source>
</reference>
<accession>B7BF85</accession>
<reference evidence="1 2" key="1">
    <citation type="submission" date="2008-10" db="EMBL/GenBank/DDBJ databases">
        <title>Draft genome sequence of Parabacteroides johnsonii (DSM 18315).</title>
        <authorList>
            <person name="Sudarsanam P."/>
            <person name="Ley R."/>
            <person name="Guruge J."/>
            <person name="Turnbaugh P.J."/>
            <person name="Mahowald M."/>
            <person name="Liep D."/>
            <person name="Gordon J."/>
        </authorList>
    </citation>
    <scope>NUCLEOTIDE SEQUENCE [LARGE SCALE GENOMIC DNA]</scope>
    <source>
        <strain evidence="1 2">DSM 18315</strain>
    </source>
</reference>
<dbReference type="EMBL" id="ABYH01000381">
    <property type="protein sequence ID" value="EEC94900.1"/>
    <property type="molecule type" value="Genomic_DNA"/>
</dbReference>
<dbReference type="HOGENOM" id="CLU_890953_0_0_10"/>
<dbReference type="AlphaFoldDB" id="B7BF85"/>
<proteinExistence type="predicted"/>
<dbReference type="SUPFAM" id="SSF46785">
    <property type="entry name" value="Winged helix' DNA-binding domain"/>
    <property type="match status" value="1"/>
</dbReference>